<evidence type="ECO:0000313" key="3">
    <source>
        <dbReference type="Proteomes" id="UP000460435"/>
    </source>
</evidence>
<keyword evidence="1" id="KW-1133">Transmembrane helix</keyword>
<feature type="transmembrane region" description="Helical" evidence="1">
    <location>
        <begin position="20"/>
        <end position="39"/>
    </location>
</feature>
<evidence type="ECO:0000256" key="1">
    <source>
        <dbReference type="SAM" id="Phobius"/>
    </source>
</evidence>
<name>A0A7K3M2K8_9ACTN</name>
<keyword evidence="3" id="KW-1185">Reference proteome</keyword>
<dbReference type="Proteomes" id="UP000460435">
    <property type="component" value="Unassembled WGS sequence"/>
</dbReference>
<keyword evidence="1" id="KW-0472">Membrane</keyword>
<dbReference type="AlphaFoldDB" id="A0A7K3M2K8"/>
<gene>
    <name evidence="2" type="ORF">F7O44_10565</name>
</gene>
<protein>
    <submittedName>
        <fullName evidence="2">Uncharacterized protein</fullName>
    </submittedName>
</protein>
<accession>A0A7K3M2K8</accession>
<proteinExistence type="predicted"/>
<organism evidence="2 3">
    <name type="scientific">Phytoactinopolyspora mesophila</name>
    <dbReference type="NCBI Taxonomy" id="2650750"/>
    <lineage>
        <taxon>Bacteria</taxon>
        <taxon>Bacillati</taxon>
        <taxon>Actinomycetota</taxon>
        <taxon>Actinomycetes</taxon>
        <taxon>Jiangellales</taxon>
        <taxon>Jiangellaceae</taxon>
        <taxon>Phytoactinopolyspora</taxon>
    </lineage>
</organism>
<sequence>MSPVSRLTWILRKVLSTIGGRTLAMLIVLILAYQVWIGVTAMSKVADGVGEELDRRGTFTVDVVLGFPPERFHMLELQAYGRVQGTTDNVLHLRNVTQEDVDAMARKYWIKEIRPGRSLR</sequence>
<dbReference type="EMBL" id="WLZY01000003">
    <property type="protein sequence ID" value="NDL57516.1"/>
    <property type="molecule type" value="Genomic_DNA"/>
</dbReference>
<comment type="caution">
    <text evidence="2">The sequence shown here is derived from an EMBL/GenBank/DDBJ whole genome shotgun (WGS) entry which is preliminary data.</text>
</comment>
<keyword evidence="1" id="KW-0812">Transmembrane</keyword>
<evidence type="ECO:0000313" key="2">
    <source>
        <dbReference type="EMBL" id="NDL57516.1"/>
    </source>
</evidence>
<reference evidence="2 3" key="1">
    <citation type="submission" date="2019-11" db="EMBL/GenBank/DDBJ databases">
        <authorList>
            <person name="Li X.-J."/>
            <person name="Feng X.-M."/>
        </authorList>
    </citation>
    <scope>NUCLEOTIDE SEQUENCE [LARGE SCALE GENOMIC DNA]</scope>
    <source>
        <strain evidence="2 3">XMNu-373</strain>
    </source>
</reference>